<evidence type="ECO:0000256" key="7">
    <source>
        <dbReference type="SAM" id="MobiDB-lite"/>
    </source>
</evidence>
<feature type="domain" description="SH3" evidence="9">
    <location>
        <begin position="478"/>
        <end position="539"/>
    </location>
</feature>
<dbReference type="GO" id="GO:0005078">
    <property type="term" value="F:MAP-kinase scaffold activity"/>
    <property type="evidence" value="ECO:0007669"/>
    <property type="project" value="TreeGrafter"/>
</dbReference>
<feature type="region of interest" description="Disordered" evidence="7">
    <location>
        <begin position="275"/>
        <end position="361"/>
    </location>
</feature>
<dbReference type="InterPro" id="IPR035638">
    <property type="entry name" value="JIP1_SH3"/>
</dbReference>
<dbReference type="CDD" id="cd01212">
    <property type="entry name" value="PTB_JIP"/>
    <property type="match status" value="1"/>
</dbReference>
<dbReference type="GO" id="GO:0008432">
    <property type="term" value="F:JUN kinase binding"/>
    <property type="evidence" value="ECO:0007669"/>
    <property type="project" value="TreeGrafter"/>
</dbReference>
<feature type="compositionally biased region" description="Polar residues" evidence="7">
    <location>
        <begin position="132"/>
        <end position="152"/>
    </location>
</feature>
<keyword evidence="11" id="KW-1185">Reference proteome</keyword>
<accession>A0A7K8INL4</accession>
<protein>
    <submittedName>
        <fullName evidence="10">JIP1 protein</fullName>
    </submittedName>
</protein>
<feature type="region of interest" description="Disordered" evidence="7">
    <location>
        <begin position="103"/>
        <end position="257"/>
    </location>
</feature>
<dbReference type="Proteomes" id="UP000541605">
    <property type="component" value="Unassembled WGS sequence"/>
</dbReference>
<evidence type="ECO:0000313" key="11">
    <source>
        <dbReference type="Proteomes" id="UP000541605"/>
    </source>
</evidence>
<sequence>MAEREKGAASPPASSPFLGLHLASPPNFRLTHDISLEEFEDEDLSEITDECGISLHCKESLATRVSGHVSRAGGAARAAGGGEASRLQAEMLQLDLIDAAGDTPAEEQTAPEPLQKEPPAGTTEVYRPKRPTTLNLFPQVPRSQDTLNNNSLGKKHSWQERVSRSSSPLKTGEQTPPHDHVCLSDEVNHQNSTTSTKDRGTSTESPCRRTAATQMAPACVASSRPPEKHQATSRAPPHGASVVVVTRGPEAHRDRIRYQTDVRLEATEEIYLTPVQKNSDPLETDKPFLSQSSENRMSISSDIDTSGYSALAGKTNPSISEEDEVLDYMSSPDKTNLPRASCGGGSGGSRPGHNLQRASVSSDTSALSYDSVKYTLVVDENVQLELVSLKQCYSGYSDESDSATVYDNCISSPYESAIGEEYEEDALKRDSVCLSEDSTPEADIHFSKKFLNVFMSGRARSSSAESFGLFSCMINGEEQEQTHRAVFRFVPRHADELELEVDDPLLVEVQAEDYWYEAYNMRTGDRGIFPAYYAIEVTKDPDHVTALAKSSDWVDQFRVKFLGSVQVPYHKGNDVLCAAMQKIATTRRLTVHFNPPSSCVLEISVRGVKIAVKADDSKEHSKVVNKCSHFFQLKNISFCGYHPKNNKYFGFITKHPADHRFACHVFVSEESTKPLAESVGRAFQQFYKEYVEYTCPTEDIYLE</sequence>
<feature type="compositionally biased region" description="Basic and acidic residues" evidence="7">
    <location>
        <begin position="176"/>
        <end position="188"/>
    </location>
</feature>
<evidence type="ECO:0000256" key="6">
    <source>
        <dbReference type="PROSITE-ProRule" id="PRU00192"/>
    </source>
</evidence>
<dbReference type="InterPro" id="IPR001452">
    <property type="entry name" value="SH3_domain"/>
</dbReference>
<feature type="domain" description="PID" evidence="8">
    <location>
        <begin position="556"/>
        <end position="692"/>
    </location>
</feature>
<evidence type="ECO:0000256" key="2">
    <source>
        <dbReference type="ARBA" id="ARBA00009866"/>
    </source>
</evidence>
<dbReference type="Gene3D" id="2.30.29.30">
    <property type="entry name" value="Pleckstrin-homology domain (PH domain)/Phosphotyrosine-binding domain (PTB)"/>
    <property type="match status" value="1"/>
</dbReference>
<gene>
    <name evidence="10" type="primary">Mapk8ip1</name>
    <name evidence="10" type="ORF">CHAPAP_R02044</name>
</gene>
<feature type="region of interest" description="Disordered" evidence="7">
    <location>
        <begin position="1"/>
        <end position="22"/>
    </location>
</feature>
<dbReference type="GO" id="GO:0007254">
    <property type="term" value="P:JNK cascade"/>
    <property type="evidence" value="ECO:0007669"/>
    <property type="project" value="TreeGrafter"/>
</dbReference>
<dbReference type="PROSITE" id="PS50002">
    <property type="entry name" value="SH3"/>
    <property type="match status" value="1"/>
</dbReference>
<dbReference type="GO" id="GO:0005737">
    <property type="term" value="C:cytoplasm"/>
    <property type="evidence" value="ECO:0007669"/>
    <property type="project" value="UniProtKB-SubCell"/>
</dbReference>
<reference evidence="10 11" key="1">
    <citation type="submission" date="2019-09" db="EMBL/GenBank/DDBJ databases">
        <title>Bird 10,000 Genomes (B10K) Project - Family phase.</title>
        <authorList>
            <person name="Zhang G."/>
        </authorList>
    </citation>
    <scope>NUCLEOTIDE SEQUENCE [LARGE SCALE GENOMIC DNA]</scope>
    <source>
        <strain evidence="10">B10K-CU-031-19</strain>
        <tissue evidence="10">Muscle</tissue>
    </source>
</reference>
<evidence type="ECO:0000259" key="9">
    <source>
        <dbReference type="PROSITE" id="PS50002"/>
    </source>
</evidence>
<comment type="subcellular location">
    <subcellularLocation>
        <location evidence="1">Cytoplasm</location>
    </subcellularLocation>
</comment>
<evidence type="ECO:0000256" key="3">
    <source>
        <dbReference type="ARBA" id="ARBA00022443"/>
    </source>
</evidence>
<comment type="similarity">
    <text evidence="2">Belongs to the JIP scaffold family.</text>
</comment>
<keyword evidence="3 6" id="KW-0728">SH3 domain</keyword>
<keyword evidence="5" id="KW-0597">Phosphoprotein</keyword>
<feature type="compositionally biased region" description="Polar residues" evidence="7">
    <location>
        <begin position="289"/>
        <end position="308"/>
    </location>
</feature>
<feature type="non-terminal residue" evidence="10">
    <location>
        <position position="703"/>
    </location>
</feature>
<keyword evidence="4" id="KW-0963">Cytoplasm</keyword>
<dbReference type="InterPro" id="IPR006020">
    <property type="entry name" value="PTB/PI_dom"/>
</dbReference>
<evidence type="ECO:0000256" key="1">
    <source>
        <dbReference type="ARBA" id="ARBA00004496"/>
    </source>
</evidence>
<dbReference type="EMBL" id="VWYX01000380">
    <property type="protein sequence ID" value="NXD94198.1"/>
    <property type="molecule type" value="Genomic_DNA"/>
</dbReference>
<feature type="compositionally biased region" description="Polar residues" evidence="7">
    <location>
        <begin position="164"/>
        <end position="174"/>
    </location>
</feature>
<dbReference type="SMART" id="SM00462">
    <property type="entry name" value="PTB"/>
    <property type="match status" value="1"/>
</dbReference>
<dbReference type="CDD" id="cd11943">
    <property type="entry name" value="SH3_JIP1"/>
    <property type="match status" value="1"/>
</dbReference>
<dbReference type="FunFam" id="2.30.30.40:FF:000032">
    <property type="entry name" value="Putative C-Jun-amino-terminal kinase-interacting protein 2"/>
    <property type="match status" value="1"/>
</dbReference>
<evidence type="ECO:0000256" key="5">
    <source>
        <dbReference type="ARBA" id="ARBA00022553"/>
    </source>
</evidence>
<evidence type="ECO:0000256" key="4">
    <source>
        <dbReference type="ARBA" id="ARBA00022490"/>
    </source>
</evidence>
<dbReference type="InterPro" id="IPR011993">
    <property type="entry name" value="PH-like_dom_sf"/>
</dbReference>
<dbReference type="PANTHER" id="PTHR47437:SF3">
    <property type="entry name" value="C-JUN-AMINO-TERMINAL KINASE-INTERACTING PROTEIN 1"/>
    <property type="match status" value="1"/>
</dbReference>
<dbReference type="FunFam" id="2.30.29.30:FF:000108">
    <property type="entry name" value="C-Jun-amino-terminal kinase-interacting protein 1 isoform X2"/>
    <property type="match status" value="1"/>
</dbReference>
<evidence type="ECO:0000259" key="8">
    <source>
        <dbReference type="PROSITE" id="PS01179"/>
    </source>
</evidence>
<dbReference type="PANTHER" id="PTHR47437">
    <property type="entry name" value="JNK-INTERACTING PROTEIN 1-LIKE PROTEIN"/>
    <property type="match status" value="1"/>
</dbReference>
<organism evidence="10 11">
    <name type="scientific">Chaetorhynchus papuensis</name>
    <name type="common">pygmy drongo</name>
    <dbReference type="NCBI Taxonomy" id="254446"/>
    <lineage>
        <taxon>Eukaryota</taxon>
        <taxon>Metazoa</taxon>
        <taxon>Chordata</taxon>
        <taxon>Craniata</taxon>
        <taxon>Vertebrata</taxon>
        <taxon>Euteleostomi</taxon>
        <taxon>Archelosauria</taxon>
        <taxon>Archosauria</taxon>
        <taxon>Dinosauria</taxon>
        <taxon>Saurischia</taxon>
        <taxon>Theropoda</taxon>
        <taxon>Coelurosauria</taxon>
        <taxon>Aves</taxon>
        <taxon>Neognathae</taxon>
        <taxon>Neoaves</taxon>
        <taxon>Telluraves</taxon>
        <taxon>Australaves</taxon>
        <taxon>Passeriformes</taxon>
        <taxon>Rhipiduridae</taxon>
        <taxon>Chaetorhynchus</taxon>
    </lineage>
</organism>
<dbReference type="Pfam" id="PF14604">
    <property type="entry name" value="SH3_9"/>
    <property type="match status" value="1"/>
</dbReference>
<proteinExistence type="inferred from homology"/>
<dbReference type="SUPFAM" id="SSF50729">
    <property type="entry name" value="PH domain-like"/>
    <property type="match status" value="1"/>
</dbReference>
<name>A0A7K8INL4_9PASS</name>
<dbReference type="GO" id="GO:0046328">
    <property type="term" value="P:regulation of JNK cascade"/>
    <property type="evidence" value="ECO:0007669"/>
    <property type="project" value="InterPro"/>
</dbReference>
<dbReference type="SMART" id="SM00326">
    <property type="entry name" value="SH3"/>
    <property type="match status" value="1"/>
</dbReference>
<dbReference type="PROSITE" id="PS01179">
    <property type="entry name" value="PID"/>
    <property type="match status" value="1"/>
</dbReference>
<dbReference type="InterPro" id="IPR047178">
    <property type="entry name" value="JIP1_scaffold"/>
</dbReference>
<dbReference type="AlphaFoldDB" id="A0A7K8INL4"/>
<dbReference type="Pfam" id="PF00640">
    <property type="entry name" value="PID"/>
    <property type="match status" value="1"/>
</dbReference>
<feature type="non-terminal residue" evidence="10">
    <location>
        <position position="1"/>
    </location>
</feature>
<comment type="caution">
    <text evidence="10">The sequence shown here is derived from an EMBL/GenBank/DDBJ whole genome shotgun (WGS) entry which is preliminary data.</text>
</comment>
<dbReference type="Gene3D" id="2.30.30.40">
    <property type="entry name" value="SH3 Domains"/>
    <property type="match status" value="1"/>
</dbReference>
<evidence type="ECO:0000313" key="10">
    <source>
        <dbReference type="EMBL" id="NXD94198.1"/>
    </source>
</evidence>